<dbReference type="Proteomes" id="UP000664940">
    <property type="component" value="Unassembled WGS sequence"/>
</dbReference>
<proteinExistence type="predicted"/>
<evidence type="ECO:0008006" key="5">
    <source>
        <dbReference type="Google" id="ProtNLM"/>
    </source>
</evidence>
<feature type="signal peptide" evidence="2">
    <location>
        <begin position="1"/>
        <end position="22"/>
    </location>
</feature>
<dbReference type="AlphaFoldDB" id="A0A833YSS3"/>
<accession>A0A833YSS3</accession>
<sequence length="144" mass="15073">MFRGFSLVFTVTISFHTQPSFALSPPPSSVCAPAGKGAMQCKRHPRAGFPTPGVVPTDGHTDQLEPNPPVEGNVGSCRPAGAEGLRRSALREQAAPPSALPAAALPSPSQSLPICKPLGCYWGWVQGFVSPSLSNTGYSWAVFL</sequence>
<evidence type="ECO:0000313" key="3">
    <source>
        <dbReference type="EMBL" id="KAF6081912.1"/>
    </source>
</evidence>
<feature type="chain" id="PRO_5032314000" description="Secreted protein" evidence="2">
    <location>
        <begin position="23"/>
        <end position="144"/>
    </location>
</feature>
<protein>
    <recommendedName>
        <fullName evidence="5">Secreted protein</fullName>
    </recommendedName>
</protein>
<feature type="region of interest" description="Disordered" evidence="1">
    <location>
        <begin position="34"/>
        <end position="103"/>
    </location>
</feature>
<reference evidence="3 4" key="1">
    <citation type="journal article" date="2020" name="Nature">
        <title>Six reference-quality genomes reveal evolution of bat adaptations.</title>
        <authorList>
            <person name="Jebb D."/>
            <person name="Huang Z."/>
            <person name="Pippel M."/>
            <person name="Hughes G.M."/>
            <person name="Lavrichenko K."/>
            <person name="Devanna P."/>
            <person name="Winkler S."/>
            <person name="Jermiin L.S."/>
            <person name="Skirmuntt E.C."/>
            <person name="Katzourakis A."/>
            <person name="Burkitt-Gray L."/>
            <person name="Ray D.A."/>
            <person name="Sullivan K.A.M."/>
            <person name="Roscito J.G."/>
            <person name="Kirilenko B.M."/>
            <person name="Davalos L.M."/>
            <person name="Corthals A.P."/>
            <person name="Power M.L."/>
            <person name="Jones G."/>
            <person name="Ransome R.D."/>
            <person name="Dechmann D.K.N."/>
            <person name="Locatelli A.G."/>
            <person name="Puechmaille S.J."/>
            <person name="Fedrigo O."/>
            <person name="Jarvis E.D."/>
            <person name="Hiller M."/>
            <person name="Vernes S.C."/>
            <person name="Myers E.W."/>
            <person name="Teeling E.C."/>
        </authorList>
    </citation>
    <scope>NUCLEOTIDE SEQUENCE [LARGE SCALE GENOMIC DNA]</scope>
    <source>
        <strain evidence="3">Bat1K_MPI-CBG_1</strain>
    </source>
</reference>
<name>A0A833YSS3_9CHIR</name>
<organism evidence="3 4">
    <name type="scientific">Phyllostomus discolor</name>
    <name type="common">pale spear-nosed bat</name>
    <dbReference type="NCBI Taxonomy" id="89673"/>
    <lineage>
        <taxon>Eukaryota</taxon>
        <taxon>Metazoa</taxon>
        <taxon>Chordata</taxon>
        <taxon>Craniata</taxon>
        <taxon>Vertebrata</taxon>
        <taxon>Euteleostomi</taxon>
        <taxon>Mammalia</taxon>
        <taxon>Eutheria</taxon>
        <taxon>Laurasiatheria</taxon>
        <taxon>Chiroptera</taxon>
        <taxon>Yangochiroptera</taxon>
        <taxon>Phyllostomidae</taxon>
        <taxon>Phyllostominae</taxon>
        <taxon>Phyllostomus</taxon>
    </lineage>
</organism>
<gene>
    <name evidence="3" type="ORF">HJG60_008896</name>
</gene>
<evidence type="ECO:0000256" key="1">
    <source>
        <dbReference type="SAM" id="MobiDB-lite"/>
    </source>
</evidence>
<dbReference type="EMBL" id="JABVXQ010000013">
    <property type="protein sequence ID" value="KAF6081912.1"/>
    <property type="molecule type" value="Genomic_DNA"/>
</dbReference>
<feature type="compositionally biased region" description="Low complexity" evidence="1">
    <location>
        <begin position="93"/>
        <end position="103"/>
    </location>
</feature>
<comment type="caution">
    <text evidence="3">The sequence shown here is derived from an EMBL/GenBank/DDBJ whole genome shotgun (WGS) entry which is preliminary data.</text>
</comment>
<keyword evidence="2" id="KW-0732">Signal</keyword>
<evidence type="ECO:0000313" key="4">
    <source>
        <dbReference type="Proteomes" id="UP000664940"/>
    </source>
</evidence>
<evidence type="ECO:0000256" key="2">
    <source>
        <dbReference type="SAM" id="SignalP"/>
    </source>
</evidence>